<sequence>MVISNLETPLAGQSLKYTYEKWSFNTPETLLYALKDLGFKLLSTANNHCLDRGKEGLLKTLLTLDRFGIDHIGTYATQRDRDLSYIRTISELRIAFLAYTYGTNSSFNKEYLEEDGYMVNLFQPQEKKVINKNDYFHRVINKSFRIFSSFIPYKWRFYSNLKQLRNDIKQSKEKADFVVMCMHCGGQYNAVPDKYTSFLVDYLLDNGVNFVIGNHPHVVHKSKKKGNQNFAFYSLGDLCSYPGSEGSCCDNASIRSSYSIIVHIDFQNRKLDSVSCKFEIVKSIIDNQGLSQVFSLYDLILHEENVEKKNELLADNEWIVRKVTDSQQIKVDLKREYSLF</sequence>
<dbReference type="PANTHER" id="PTHR33393:SF12">
    <property type="entry name" value="CAPSULE BIOSYNTHESIS PROTEIN CAPA"/>
    <property type="match status" value="1"/>
</dbReference>
<dbReference type="Pfam" id="PF09587">
    <property type="entry name" value="PGA_cap"/>
    <property type="match status" value="1"/>
</dbReference>
<proteinExistence type="inferred from homology"/>
<name>A0A1M5DVN1_9BACE</name>
<protein>
    <submittedName>
        <fullName evidence="3">Poly-gamma-glutamate synthesis protein (Capsule biosynthesis protein)</fullName>
    </submittedName>
</protein>
<evidence type="ECO:0000313" key="4">
    <source>
        <dbReference type="Proteomes" id="UP000184436"/>
    </source>
</evidence>
<reference evidence="3 4" key="1">
    <citation type="submission" date="2016-11" db="EMBL/GenBank/DDBJ databases">
        <authorList>
            <person name="Jaros S."/>
            <person name="Januszkiewicz K."/>
            <person name="Wedrychowicz H."/>
        </authorList>
    </citation>
    <scope>NUCLEOTIDE SEQUENCE [LARGE SCALE GENOMIC DNA]</scope>
    <source>
        <strain evidence="3 4">DSM 26883</strain>
    </source>
</reference>
<evidence type="ECO:0000259" key="2">
    <source>
        <dbReference type="SMART" id="SM00854"/>
    </source>
</evidence>
<keyword evidence="4" id="KW-1185">Reference proteome</keyword>
<organism evidence="3 4">
    <name type="scientific">Bacteroides faecichinchillae</name>
    <dbReference type="NCBI Taxonomy" id="871325"/>
    <lineage>
        <taxon>Bacteria</taxon>
        <taxon>Pseudomonadati</taxon>
        <taxon>Bacteroidota</taxon>
        <taxon>Bacteroidia</taxon>
        <taxon>Bacteroidales</taxon>
        <taxon>Bacteroidaceae</taxon>
        <taxon>Bacteroides</taxon>
    </lineage>
</organism>
<dbReference type="Gene3D" id="3.60.21.10">
    <property type="match status" value="1"/>
</dbReference>
<evidence type="ECO:0000313" key="3">
    <source>
        <dbReference type="EMBL" id="SHF70914.1"/>
    </source>
</evidence>
<evidence type="ECO:0000256" key="1">
    <source>
        <dbReference type="ARBA" id="ARBA00005662"/>
    </source>
</evidence>
<dbReference type="InterPro" id="IPR019079">
    <property type="entry name" value="Capsule_synth_CapA"/>
</dbReference>
<dbReference type="EMBL" id="FQVD01000031">
    <property type="protein sequence ID" value="SHF70914.1"/>
    <property type="molecule type" value="Genomic_DNA"/>
</dbReference>
<dbReference type="InterPro" id="IPR029052">
    <property type="entry name" value="Metallo-depent_PP-like"/>
</dbReference>
<comment type="similarity">
    <text evidence="1">Belongs to the CapA family.</text>
</comment>
<dbReference type="STRING" id="871325.SAMN05444349_1315"/>
<dbReference type="InterPro" id="IPR052169">
    <property type="entry name" value="CW_Biosynth-Accessory"/>
</dbReference>
<dbReference type="Proteomes" id="UP000184436">
    <property type="component" value="Unassembled WGS sequence"/>
</dbReference>
<dbReference type="AlphaFoldDB" id="A0A1M5DVN1"/>
<dbReference type="SUPFAM" id="SSF56300">
    <property type="entry name" value="Metallo-dependent phosphatases"/>
    <property type="match status" value="1"/>
</dbReference>
<dbReference type="PANTHER" id="PTHR33393">
    <property type="entry name" value="POLYGLUTAMINE SYNTHESIS ACCESSORY PROTEIN RV0574C-RELATED"/>
    <property type="match status" value="1"/>
</dbReference>
<feature type="domain" description="Capsule synthesis protein CapA" evidence="2">
    <location>
        <begin position="1"/>
        <end position="242"/>
    </location>
</feature>
<accession>A0A1M5DVN1</accession>
<gene>
    <name evidence="3" type="ORF">SAMN05444349_1315</name>
</gene>
<dbReference type="SMART" id="SM00854">
    <property type="entry name" value="PGA_cap"/>
    <property type="match status" value="1"/>
</dbReference>